<dbReference type="AlphaFoldDB" id="A0ABD7X9C8"/>
<sequence length="130" mass="14746">MSKNDWFPIILIVFLSFVVGCRMNKMDQNIKKLSNELNTINNELITANFVTKYGENGSVNYIATPTSNGVFVGHVSSINKKKATINVTTAKGYTSKEKISHLDVVKPTNKQIKVYKEKYIEIKKDELEDK</sequence>
<geneLocation type="plasmid" evidence="2 3">
    <name>unnamed3</name>
</geneLocation>
<accession>A0ABD7X9C8</accession>
<dbReference type="RefSeq" id="WP_275000684.1">
    <property type="nucleotide sequence ID" value="NZ_CP118742.1"/>
</dbReference>
<evidence type="ECO:0000313" key="2">
    <source>
        <dbReference type="EMBL" id="WEA58236.1"/>
    </source>
</evidence>
<keyword evidence="1" id="KW-0472">Membrane</keyword>
<reference evidence="2 3" key="1">
    <citation type="submission" date="2023-02" db="EMBL/GenBank/DDBJ databases">
        <title>Comparative genomics and fermentation flavor characterization of five lactic acid bacteria reveal flavor biosynthesis metabolic pathways in fermented muskmelon puree.</title>
        <authorList>
            <person name="Yuan L."/>
            <person name="Li M."/>
            <person name="Xu X."/>
            <person name="Lao F."/>
            <person name="Wu J."/>
        </authorList>
    </citation>
    <scope>NUCLEOTIDE SEQUENCE [LARGE SCALE GENOMIC DNA]</scope>
    <source>
        <strain evidence="2 3">Ca-4</strain>
        <plasmid evidence="2 3">unnamed3</plasmid>
    </source>
</reference>
<protein>
    <recommendedName>
        <fullName evidence="4">DUF1433 domain-containing protein</fullName>
    </recommendedName>
</protein>
<dbReference type="EMBL" id="CP118742">
    <property type="protein sequence ID" value="WEA58236.1"/>
    <property type="molecule type" value="Genomic_DNA"/>
</dbReference>
<evidence type="ECO:0000313" key="3">
    <source>
        <dbReference type="Proteomes" id="UP001214131"/>
    </source>
</evidence>
<dbReference type="Proteomes" id="UP001214131">
    <property type="component" value="Plasmid unnamed3"/>
</dbReference>
<proteinExistence type="predicted"/>
<keyword evidence="1" id="KW-0812">Transmembrane</keyword>
<keyword evidence="2" id="KW-0614">Plasmid</keyword>
<evidence type="ECO:0008006" key="4">
    <source>
        <dbReference type="Google" id="ProtNLM"/>
    </source>
</evidence>
<dbReference type="PROSITE" id="PS51257">
    <property type="entry name" value="PROKAR_LIPOPROTEIN"/>
    <property type="match status" value="1"/>
</dbReference>
<evidence type="ECO:0000256" key="1">
    <source>
        <dbReference type="SAM" id="Phobius"/>
    </source>
</evidence>
<keyword evidence="1" id="KW-1133">Transmembrane helix</keyword>
<organism evidence="2 3">
    <name type="scientific">Pediococcus pentosaceus</name>
    <dbReference type="NCBI Taxonomy" id="1255"/>
    <lineage>
        <taxon>Bacteria</taxon>
        <taxon>Bacillati</taxon>
        <taxon>Bacillota</taxon>
        <taxon>Bacilli</taxon>
        <taxon>Lactobacillales</taxon>
        <taxon>Lactobacillaceae</taxon>
        <taxon>Pediococcus</taxon>
    </lineage>
</organism>
<feature type="transmembrane region" description="Helical" evidence="1">
    <location>
        <begin position="6"/>
        <end position="23"/>
    </location>
</feature>
<name>A0ABD7X9C8_PEDPE</name>
<gene>
    <name evidence="2" type="ORF">PWB86_09515</name>
</gene>